<accession>A0A6G9RH23</accession>
<feature type="transmembrane region" description="Helical" evidence="2">
    <location>
        <begin position="186"/>
        <end position="205"/>
    </location>
</feature>
<feature type="transmembrane region" description="Helical" evidence="2">
    <location>
        <begin position="326"/>
        <end position="352"/>
    </location>
</feature>
<dbReference type="AlphaFoldDB" id="A0A6G9RH23"/>
<keyword evidence="2" id="KW-0472">Membrane</keyword>
<dbReference type="GO" id="GO:0005886">
    <property type="term" value="C:plasma membrane"/>
    <property type="evidence" value="ECO:0007669"/>
    <property type="project" value="TreeGrafter"/>
</dbReference>
<sequence length="456" mass="50922">MIPNKAVEKLSVFEKVGFSSGDAACNLLFNPITMFLAFFYTDIYGINAGVVASIFLLVRVIDAFFDPLYGAMIDKTKSRWGRYRPWMLWCAVPFTISCMMMFYTPDLGPNAKIIYAFFTYLLLSLLYSAVNIPFCSLGCVITGNARERVSCQQYRCIAGAVAGLFCTFTLLPLVQYFGGGNRQTGFFWVVTLYSVLALVLFVFCFRTTRERVEPQNENNDGILTNLKNALKNDQLIVCSLGMFLDCFPSFVRGAVAIYFAKYIMHLNDWMSTLFMSLGIVAGIIGCLITPLFTRYFCKVAVYKYVKLCLVALSLALYLIDPLNQTFIFSFYFVLSVVHLTSAPILWSFVGDADDYGEWKLKKRMAGLCASSNLFTLKVSLAVSGALVGGILSLYGYVPDAAQQSESAVSGIYLLMAGIPAAGYAASWILFQFFYKLDRQTMGRIEHELFTVSEGTK</sequence>
<dbReference type="CDD" id="cd17332">
    <property type="entry name" value="MFS_MelB_like"/>
    <property type="match status" value="1"/>
</dbReference>
<comment type="similarity">
    <text evidence="1">Belongs to the sodium:galactoside symporter (TC 2.A.2) family.</text>
</comment>
<feature type="transmembrane region" description="Helical" evidence="2">
    <location>
        <begin position="115"/>
        <end position="142"/>
    </location>
</feature>
<feature type="transmembrane region" description="Helical" evidence="2">
    <location>
        <begin position="373"/>
        <end position="397"/>
    </location>
</feature>
<dbReference type="RefSeq" id="WP_167575083.1">
    <property type="nucleotide sequence ID" value="NZ_CP050321.1"/>
</dbReference>
<protein>
    <submittedName>
        <fullName evidence="3">MFS transporter</fullName>
    </submittedName>
</protein>
<dbReference type="EMBL" id="CP050321">
    <property type="protein sequence ID" value="QIR26112.1"/>
    <property type="molecule type" value="Genomic_DNA"/>
</dbReference>
<name>A0A6G9RH23_9ENTR</name>
<evidence type="ECO:0000256" key="2">
    <source>
        <dbReference type="SAM" id="Phobius"/>
    </source>
</evidence>
<dbReference type="PANTHER" id="PTHR11328">
    <property type="entry name" value="MAJOR FACILITATOR SUPERFAMILY DOMAIN-CONTAINING PROTEIN"/>
    <property type="match status" value="1"/>
</dbReference>
<dbReference type="KEGG" id="kgn:GY169_04530"/>
<keyword evidence="2" id="KW-1133">Transmembrane helix</keyword>
<feature type="transmembrane region" description="Helical" evidence="2">
    <location>
        <begin position="272"/>
        <end position="292"/>
    </location>
</feature>
<keyword evidence="2" id="KW-0812">Transmembrane</keyword>
<feature type="transmembrane region" description="Helical" evidence="2">
    <location>
        <begin position="154"/>
        <end position="174"/>
    </location>
</feature>
<dbReference type="GO" id="GO:0006814">
    <property type="term" value="P:sodium ion transport"/>
    <property type="evidence" value="ECO:0007669"/>
    <property type="project" value="InterPro"/>
</dbReference>
<dbReference type="Gene3D" id="1.20.1250.20">
    <property type="entry name" value="MFS general substrate transporter like domains"/>
    <property type="match status" value="1"/>
</dbReference>
<evidence type="ECO:0000313" key="3">
    <source>
        <dbReference type="EMBL" id="QIR26112.1"/>
    </source>
</evidence>
<evidence type="ECO:0000313" key="4">
    <source>
        <dbReference type="Proteomes" id="UP000503580"/>
    </source>
</evidence>
<dbReference type="GO" id="GO:0008643">
    <property type="term" value="P:carbohydrate transport"/>
    <property type="evidence" value="ECO:0007669"/>
    <property type="project" value="InterPro"/>
</dbReference>
<dbReference type="PANTHER" id="PTHR11328:SF24">
    <property type="entry name" value="MAJOR FACILITATOR SUPERFAMILY (MFS) PROFILE DOMAIN-CONTAINING PROTEIN"/>
    <property type="match status" value="1"/>
</dbReference>
<evidence type="ECO:0000256" key="1">
    <source>
        <dbReference type="ARBA" id="ARBA00009617"/>
    </source>
</evidence>
<dbReference type="InterPro" id="IPR001927">
    <property type="entry name" value="Na/Gal_symport"/>
</dbReference>
<feature type="transmembrane region" description="Helical" evidence="2">
    <location>
        <begin position="409"/>
        <end position="434"/>
    </location>
</feature>
<feature type="transmembrane region" description="Helical" evidence="2">
    <location>
        <begin position="86"/>
        <end position="103"/>
    </location>
</feature>
<proteinExistence type="inferred from homology"/>
<dbReference type="GO" id="GO:0015293">
    <property type="term" value="F:symporter activity"/>
    <property type="evidence" value="ECO:0007669"/>
    <property type="project" value="InterPro"/>
</dbReference>
<organism evidence="3 4">
    <name type="scientific">Kluyvera genomosp. 3</name>
    <dbReference type="NCBI Taxonomy" id="2774055"/>
    <lineage>
        <taxon>Bacteria</taxon>
        <taxon>Pseudomonadati</taxon>
        <taxon>Pseudomonadota</taxon>
        <taxon>Gammaproteobacteria</taxon>
        <taxon>Enterobacterales</taxon>
        <taxon>Enterobacteriaceae</taxon>
        <taxon>Kluyvera</taxon>
    </lineage>
</organism>
<dbReference type="NCBIfam" id="TIGR00792">
    <property type="entry name" value="gph"/>
    <property type="match status" value="1"/>
</dbReference>
<dbReference type="Pfam" id="PF13347">
    <property type="entry name" value="MFS_2"/>
    <property type="match status" value="1"/>
</dbReference>
<feature type="transmembrane region" description="Helical" evidence="2">
    <location>
        <begin position="46"/>
        <end position="65"/>
    </location>
</feature>
<dbReference type="SUPFAM" id="SSF103473">
    <property type="entry name" value="MFS general substrate transporter"/>
    <property type="match status" value="1"/>
</dbReference>
<reference evidence="3 4" key="1">
    <citation type="submission" date="2020-02" db="EMBL/GenBank/DDBJ databases">
        <title>Whole genome PO2S7.</title>
        <authorList>
            <person name="Singha K.M."/>
        </authorList>
    </citation>
    <scope>NUCLEOTIDE SEQUENCE [LARGE SCALE GENOMIC DNA]</scope>
    <source>
        <strain evidence="3 4">PO2S7</strain>
    </source>
</reference>
<gene>
    <name evidence="3" type="ORF">GY169_04530</name>
</gene>
<dbReference type="InterPro" id="IPR039672">
    <property type="entry name" value="MFS_2"/>
</dbReference>
<feature type="transmembrane region" description="Helical" evidence="2">
    <location>
        <begin position="304"/>
        <end position="320"/>
    </location>
</feature>
<feature type="transmembrane region" description="Helical" evidence="2">
    <location>
        <begin position="235"/>
        <end position="260"/>
    </location>
</feature>
<keyword evidence="4" id="KW-1185">Reference proteome</keyword>
<dbReference type="InterPro" id="IPR036259">
    <property type="entry name" value="MFS_trans_sf"/>
</dbReference>
<dbReference type="Proteomes" id="UP000503580">
    <property type="component" value="Chromosome"/>
</dbReference>